<dbReference type="RefSeq" id="XP_049182775.1">
    <property type="nucleotide sequence ID" value="XM_049322275.1"/>
</dbReference>
<gene>
    <name evidence="2" type="ORF">KGF56_000118</name>
</gene>
<dbReference type="EMBL" id="JAHUZD010000018">
    <property type="protein sequence ID" value="KAI3407030.2"/>
    <property type="molecule type" value="Genomic_DNA"/>
</dbReference>
<keyword evidence="1" id="KW-1133">Transmembrane helix</keyword>
<sequence>MTTVCTSTDVASVTLDNCLDILVDLGWERSVGSIEKIYVSRISLIIETIQSILKVGQIFSNDELRFVEAYIKERPTRQLTKQDLKAFISRSLYENSIGKVLSENFGFTNERLRDCIKNRGSNYKPQGSDVDVDVDVGELWKNDNYRAYKAEQIEEKLRARKMVNGISKGEANGRASRHSESAKEKDTKEKLEQYCRDCKNTCELLRTQISNLSTTLRTLETTIAEQDRLIQTLRIKESSSTHLLLDFVRKICAYFMELCSKFSTTRVSPPSIALCNKTRLKIPSGKDHQHMQYILLASISICAFIVLLILASFFLNGYRNSSSMGYIYDTHDRPSSLPLLDFCSRRFPMLEERLYRYFEW</sequence>
<keyword evidence="1" id="KW-0812">Transmembrane</keyword>
<proteinExistence type="predicted"/>
<evidence type="ECO:0000313" key="3">
    <source>
        <dbReference type="Proteomes" id="UP001202479"/>
    </source>
</evidence>
<dbReference type="AlphaFoldDB" id="A0AAI9X0G7"/>
<organism evidence="2 3">
    <name type="scientific">Candida oxycetoniae</name>
    <dbReference type="NCBI Taxonomy" id="497107"/>
    <lineage>
        <taxon>Eukaryota</taxon>
        <taxon>Fungi</taxon>
        <taxon>Dikarya</taxon>
        <taxon>Ascomycota</taxon>
        <taxon>Saccharomycotina</taxon>
        <taxon>Pichiomycetes</taxon>
        <taxon>Debaryomycetaceae</taxon>
        <taxon>Candida/Lodderomyces clade</taxon>
        <taxon>Candida</taxon>
    </lineage>
</organism>
<keyword evidence="3" id="KW-1185">Reference proteome</keyword>
<evidence type="ECO:0000256" key="1">
    <source>
        <dbReference type="SAM" id="Phobius"/>
    </source>
</evidence>
<protein>
    <submittedName>
        <fullName evidence="2">Uncharacterized protein</fullName>
    </submittedName>
</protein>
<evidence type="ECO:0000313" key="2">
    <source>
        <dbReference type="EMBL" id="KAI3407030.2"/>
    </source>
</evidence>
<keyword evidence="1" id="KW-0472">Membrane</keyword>
<name>A0AAI9X0G7_9ASCO</name>
<dbReference type="GeneID" id="73377735"/>
<accession>A0AAI9X0G7</accession>
<reference evidence="2" key="1">
    <citation type="journal article" date="2022" name="DNA Res.">
        <title>Genome analysis of five recently described species of the CUG-Ser clade uncovers Candida theae as a new hybrid lineage with pathogenic potential in the Candida parapsilosis species complex.</title>
        <authorList>
            <person name="Mixao V."/>
            <person name="Del Olmo V."/>
            <person name="Hegedusova E."/>
            <person name="Saus E."/>
            <person name="Pryszcz L."/>
            <person name="Cillingova A."/>
            <person name="Nosek J."/>
            <person name="Gabaldon T."/>
        </authorList>
    </citation>
    <scope>NUCLEOTIDE SEQUENCE</scope>
    <source>
        <strain evidence="2">CBS 10844</strain>
    </source>
</reference>
<comment type="caution">
    <text evidence="2">The sequence shown here is derived from an EMBL/GenBank/DDBJ whole genome shotgun (WGS) entry which is preliminary data.</text>
</comment>
<feature type="transmembrane region" description="Helical" evidence="1">
    <location>
        <begin position="293"/>
        <end position="315"/>
    </location>
</feature>
<dbReference type="Proteomes" id="UP001202479">
    <property type="component" value="Unassembled WGS sequence"/>
</dbReference>